<dbReference type="InterPro" id="IPR002293">
    <property type="entry name" value="AA/rel_permease1"/>
</dbReference>
<keyword evidence="4 6" id="KW-1133">Transmembrane helix</keyword>
<protein>
    <submittedName>
        <fullName evidence="7">Amino acid permease</fullName>
    </submittedName>
</protein>
<accession>A0ABZ0EU39</accession>
<evidence type="ECO:0000256" key="3">
    <source>
        <dbReference type="ARBA" id="ARBA00022692"/>
    </source>
</evidence>
<comment type="subcellular location">
    <subcellularLocation>
        <location evidence="1">Cell membrane</location>
        <topology evidence="1">Multi-pass membrane protein</topology>
    </subcellularLocation>
</comment>
<keyword evidence="5 6" id="KW-0472">Membrane</keyword>
<evidence type="ECO:0000313" key="7">
    <source>
        <dbReference type="EMBL" id="WOD20430.1"/>
    </source>
</evidence>
<reference evidence="7 8" key="1">
    <citation type="submission" date="2023-10" db="EMBL/GenBank/DDBJ databases">
        <title>Surface-active antibiotics is a multifunctional adaptation for post-fire microbes.</title>
        <authorList>
            <person name="Liu M.D."/>
            <person name="Du Y."/>
            <person name="Koupaei S.K."/>
            <person name="Kim N.R."/>
            <person name="Zhang W."/>
            <person name="Traxler M.F."/>
        </authorList>
    </citation>
    <scope>NUCLEOTIDE SEQUENCE [LARGE SCALE GENOMIC DNA]</scope>
    <source>
        <strain evidence="7 8">F3</strain>
    </source>
</reference>
<dbReference type="Proteomes" id="UP001302652">
    <property type="component" value="Chromosome 1"/>
</dbReference>
<sequence length="147" mass="16315">MAATFRWRSRPIIALAAWFIAYRDIRLSTRTALWIELTTVALILLVIVVALFAKHRGADSSQLTPDGVKPDQLRLGMVLAFFSFTGFESVTTLGLEAKEPFRLIPRAVIVSILGPAALFLVTSYGLVALFHGSVALSAMRTRRQCHW</sequence>
<evidence type="ECO:0000256" key="4">
    <source>
        <dbReference type="ARBA" id="ARBA00022989"/>
    </source>
</evidence>
<dbReference type="InterPro" id="IPR050367">
    <property type="entry name" value="APC_superfamily"/>
</dbReference>
<keyword evidence="2" id="KW-1003">Cell membrane</keyword>
<dbReference type="Gene3D" id="1.20.1740.10">
    <property type="entry name" value="Amino acid/polyamine transporter I"/>
    <property type="match status" value="1"/>
</dbReference>
<feature type="transmembrane region" description="Helical" evidence="6">
    <location>
        <begin position="33"/>
        <end position="53"/>
    </location>
</feature>
<dbReference type="PANTHER" id="PTHR42770:SF11">
    <property type="entry name" value="INNER MEMBRANE TRANSPORT PROTEIN YBAT"/>
    <property type="match status" value="1"/>
</dbReference>
<name>A0ABZ0EU39_9BURK</name>
<evidence type="ECO:0000313" key="8">
    <source>
        <dbReference type="Proteomes" id="UP001302652"/>
    </source>
</evidence>
<keyword evidence="8" id="KW-1185">Reference proteome</keyword>
<evidence type="ECO:0000256" key="5">
    <source>
        <dbReference type="ARBA" id="ARBA00023136"/>
    </source>
</evidence>
<keyword evidence="3 6" id="KW-0812">Transmembrane</keyword>
<evidence type="ECO:0000256" key="1">
    <source>
        <dbReference type="ARBA" id="ARBA00004651"/>
    </source>
</evidence>
<proteinExistence type="predicted"/>
<gene>
    <name evidence="7" type="ORF">RW095_30055</name>
</gene>
<dbReference type="Pfam" id="PF13520">
    <property type="entry name" value="AA_permease_2"/>
    <property type="match status" value="1"/>
</dbReference>
<feature type="transmembrane region" description="Helical" evidence="6">
    <location>
        <begin position="73"/>
        <end position="95"/>
    </location>
</feature>
<dbReference type="EMBL" id="CP136513">
    <property type="protein sequence ID" value="WOD20430.1"/>
    <property type="molecule type" value="Genomic_DNA"/>
</dbReference>
<dbReference type="PANTHER" id="PTHR42770">
    <property type="entry name" value="AMINO ACID TRANSPORTER-RELATED"/>
    <property type="match status" value="1"/>
</dbReference>
<evidence type="ECO:0000256" key="6">
    <source>
        <dbReference type="SAM" id="Phobius"/>
    </source>
</evidence>
<dbReference type="RefSeq" id="WP_317022362.1">
    <property type="nucleotide sequence ID" value="NZ_CP136513.1"/>
</dbReference>
<organism evidence="7 8">
    <name type="scientific">Paraburkholderia kirstenboschensis</name>
    <dbReference type="NCBI Taxonomy" id="1245436"/>
    <lineage>
        <taxon>Bacteria</taxon>
        <taxon>Pseudomonadati</taxon>
        <taxon>Pseudomonadota</taxon>
        <taxon>Betaproteobacteria</taxon>
        <taxon>Burkholderiales</taxon>
        <taxon>Burkholderiaceae</taxon>
        <taxon>Paraburkholderia</taxon>
    </lineage>
</organism>
<feature type="transmembrane region" description="Helical" evidence="6">
    <location>
        <begin position="107"/>
        <end position="130"/>
    </location>
</feature>
<evidence type="ECO:0000256" key="2">
    <source>
        <dbReference type="ARBA" id="ARBA00022475"/>
    </source>
</evidence>